<comment type="caution">
    <text evidence="1">The sequence shown here is derived from an EMBL/GenBank/DDBJ whole genome shotgun (WGS) entry which is preliminary data.</text>
</comment>
<keyword evidence="2" id="KW-1185">Reference proteome</keyword>
<gene>
    <name evidence="1" type="ORF">VN97_g3156</name>
</gene>
<dbReference type="Proteomes" id="UP001227192">
    <property type="component" value="Unassembled WGS sequence"/>
</dbReference>
<sequence length="14" mass="1675">SYITMGSYSLLRRK</sequence>
<organism evidence="1 2">
    <name type="scientific">Penicillium thymicola</name>
    <dbReference type="NCBI Taxonomy" id="293382"/>
    <lineage>
        <taxon>Eukaryota</taxon>
        <taxon>Fungi</taxon>
        <taxon>Dikarya</taxon>
        <taxon>Ascomycota</taxon>
        <taxon>Pezizomycotina</taxon>
        <taxon>Eurotiomycetes</taxon>
        <taxon>Eurotiomycetidae</taxon>
        <taxon>Eurotiales</taxon>
        <taxon>Aspergillaceae</taxon>
        <taxon>Penicillium</taxon>
    </lineage>
</organism>
<name>A0AAI9XBI7_PENTH</name>
<reference evidence="1" key="1">
    <citation type="submission" date="2015-06" db="EMBL/GenBank/DDBJ databases">
        <authorList>
            <person name="Nguyen H."/>
        </authorList>
    </citation>
    <scope>NUCLEOTIDE SEQUENCE</scope>
    <source>
        <strain evidence="1">DAOM 180753</strain>
    </source>
</reference>
<dbReference type="EMBL" id="LACB01000066">
    <property type="protein sequence ID" value="KAJ9490078.1"/>
    <property type="molecule type" value="Genomic_DNA"/>
</dbReference>
<reference evidence="1" key="2">
    <citation type="journal article" date="2016" name="Fungal Biol.">
        <title>Ochratoxin A production by Penicillium thymicola.</title>
        <authorList>
            <person name="Nguyen H.D.T."/>
            <person name="McMullin D.R."/>
            <person name="Ponomareva E."/>
            <person name="Riley R."/>
            <person name="Pomraning K.R."/>
            <person name="Baker S.E."/>
            <person name="Seifert K.A."/>
        </authorList>
    </citation>
    <scope>NUCLEOTIDE SEQUENCE</scope>
    <source>
        <strain evidence="1">DAOM 180753</strain>
    </source>
</reference>
<proteinExistence type="predicted"/>
<feature type="non-terminal residue" evidence="1">
    <location>
        <position position="1"/>
    </location>
</feature>
<protein>
    <submittedName>
        <fullName evidence="1">Uncharacterized protein</fullName>
    </submittedName>
</protein>
<evidence type="ECO:0000313" key="1">
    <source>
        <dbReference type="EMBL" id="KAJ9490078.1"/>
    </source>
</evidence>
<evidence type="ECO:0000313" key="2">
    <source>
        <dbReference type="Proteomes" id="UP001227192"/>
    </source>
</evidence>
<accession>A0AAI9XBI7</accession>